<dbReference type="GO" id="GO:0006518">
    <property type="term" value="P:peptide metabolic process"/>
    <property type="evidence" value="ECO:0007669"/>
    <property type="project" value="TreeGrafter"/>
</dbReference>
<dbReference type="InterPro" id="IPR004438">
    <property type="entry name" value="Peptidase_M3B"/>
</dbReference>
<sequence>MAELITRAEQKLENTWDLTTIFKDDAAFEAAFKDTESYIGREEEVKGRLGESAETLYQALLLDSEIDEKLGKVYTYAHLKHDQDTSDAHYAGMEQRAASLAAKLSSAWSFMMPELMTIDEKTIESFVEEKPELERYKFDLERIMKKKAHVLSDKEEKILAEASEALSTPSNVFGMFNNADLKFEDVADKDGQLHPLSQGTYSKYMESEDRVLRKNAYNEVYRAYGQFNNTLSQTLGGKVKSALFSSKVRNYDSPRQQALSNNDIPEAVYDNLIKTIHDHLPLLHRYTKLRKELLGLEDMKMYDMYTPLVQDEKFEVTYEEAKKWVLESLEPMGKEYTDVIEEGLNNRWVDVYENKGKRSGAYSSGTYGTNPFILMNWTDTVNNTFTLTHEFGHSAHSYFSRKNQPSNMSGYSIFVAEVASTCNEALLAHHMYQKLTDEKKKLYLLNYQLEGFKGTVFRQTMFAEFEHLIHTLAQNNEPLTGERLNAEYAKLNQKYYGEAVETDDNISKEWSRIPHFYYNYYVYQYATGYSAALALSNQILSEGKPAVERYINEFLKAGSSDYPIEVLKKAGVDMTTSEPIEQACKVFETRLDEFEKLIKKMYNR</sequence>
<evidence type="ECO:0000313" key="10">
    <source>
        <dbReference type="Proteomes" id="UP000295310"/>
    </source>
</evidence>
<comment type="function">
    <text evidence="6">Has oligopeptidase activity and degrades a variety of small bioactive peptides.</text>
</comment>
<dbReference type="AlphaFoldDB" id="A0A4R6BCC0"/>
<keyword evidence="10" id="KW-1185">Reference proteome</keyword>
<evidence type="ECO:0000256" key="6">
    <source>
        <dbReference type="RuleBase" id="RU368091"/>
    </source>
</evidence>
<name>A0A4R6BCC0_9STAP</name>
<dbReference type="Gene3D" id="1.10.1370.20">
    <property type="entry name" value="Oligoendopeptidase f, C-terminal domain"/>
    <property type="match status" value="1"/>
</dbReference>
<dbReference type="Proteomes" id="UP000295310">
    <property type="component" value="Unassembled WGS sequence"/>
</dbReference>
<dbReference type="EMBL" id="SCWA01000014">
    <property type="protein sequence ID" value="TDL95434.1"/>
    <property type="molecule type" value="Genomic_DNA"/>
</dbReference>
<accession>A0A4R6BCC0</accession>
<dbReference type="GO" id="GO:0004222">
    <property type="term" value="F:metalloendopeptidase activity"/>
    <property type="evidence" value="ECO:0007669"/>
    <property type="project" value="UniProtKB-UniRule"/>
</dbReference>
<evidence type="ECO:0000256" key="5">
    <source>
        <dbReference type="ARBA" id="ARBA00023049"/>
    </source>
</evidence>
<dbReference type="PANTHER" id="PTHR11804:SF84">
    <property type="entry name" value="SACCHAROLYSIN"/>
    <property type="match status" value="1"/>
</dbReference>
<evidence type="ECO:0000313" key="9">
    <source>
        <dbReference type="EMBL" id="TDL95434.1"/>
    </source>
</evidence>
<comment type="similarity">
    <text evidence="6">Belongs to the peptidase M3B family.</text>
</comment>
<evidence type="ECO:0000256" key="1">
    <source>
        <dbReference type="ARBA" id="ARBA00022670"/>
    </source>
</evidence>
<dbReference type="CDD" id="cd09608">
    <property type="entry name" value="M3B_PepF"/>
    <property type="match status" value="1"/>
</dbReference>
<dbReference type="Pfam" id="PF01432">
    <property type="entry name" value="Peptidase_M3"/>
    <property type="match status" value="1"/>
</dbReference>
<keyword evidence="1 6" id="KW-0645">Protease</keyword>
<proteinExistence type="inferred from homology"/>
<protein>
    <recommendedName>
        <fullName evidence="6">Oligopeptidase F</fullName>
        <ecNumber evidence="6">3.4.24.-</ecNumber>
    </recommendedName>
</protein>
<dbReference type="GO" id="GO:0006508">
    <property type="term" value="P:proteolysis"/>
    <property type="evidence" value="ECO:0007669"/>
    <property type="project" value="UniProtKB-KW"/>
</dbReference>
<feature type="domain" description="Oligopeptidase F N-terminal" evidence="8">
    <location>
        <begin position="114"/>
        <end position="183"/>
    </location>
</feature>
<keyword evidence="5 6" id="KW-0482">Metalloprotease</keyword>
<feature type="domain" description="Peptidase M3A/M3B catalytic" evidence="7">
    <location>
        <begin position="204"/>
        <end position="585"/>
    </location>
</feature>
<dbReference type="InterPro" id="IPR001567">
    <property type="entry name" value="Pept_M3A_M3B_dom"/>
</dbReference>
<dbReference type="PANTHER" id="PTHR11804">
    <property type="entry name" value="PROTEASE M3 THIMET OLIGOPEPTIDASE-RELATED"/>
    <property type="match status" value="1"/>
</dbReference>
<dbReference type="InterPro" id="IPR013647">
    <property type="entry name" value="OligopepF_N_dom"/>
</dbReference>
<evidence type="ECO:0000256" key="2">
    <source>
        <dbReference type="ARBA" id="ARBA00022723"/>
    </source>
</evidence>
<evidence type="ECO:0000259" key="7">
    <source>
        <dbReference type="Pfam" id="PF01432"/>
    </source>
</evidence>
<keyword evidence="4 6" id="KW-0862">Zinc</keyword>
<keyword evidence="2 6" id="KW-0479">Metal-binding</keyword>
<dbReference type="OrthoDB" id="9766487at2"/>
<dbReference type="SUPFAM" id="SSF55486">
    <property type="entry name" value="Metalloproteases ('zincins'), catalytic domain"/>
    <property type="match status" value="1"/>
</dbReference>
<evidence type="ECO:0000256" key="4">
    <source>
        <dbReference type="ARBA" id="ARBA00022833"/>
    </source>
</evidence>
<dbReference type="InterPro" id="IPR042088">
    <property type="entry name" value="OligoPept_F_C"/>
</dbReference>
<comment type="caution">
    <text evidence="9">The sequence shown here is derived from an EMBL/GenBank/DDBJ whole genome shotgun (WGS) entry which is preliminary data.</text>
</comment>
<evidence type="ECO:0000256" key="3">
    <source>
        <dbReference type="ARBA" id="ARBA00022801"/>
    </source>
</evidence>
<dbReference type="Pfam" id="PF08439">
    <property type="entry name" value="Peptidase_M3_N"/>
    <property type="match status" value="1"/>
</dbReference>
<comment type="cofactor">
    <cofactor evidence="6">
        <name>Zn(2+)</name>
        <dbReference type="ChEBI" id="CHEBI:29105"/>
    </cofactor>
    <text evidence="6">Binds 1 zinc ion.</text>
</comment>
<organism evidence="9 10">
    <name type="scientific">Macrococcus brunensis</name>
    <dbReference type="NCBI Taxonomy" id="198483"/>
    <lineage>
        <taxon>Bacteria</taxon>
        <taxon>Bacillati</taxon>
        <taxon>Bacillota</taxon>
        <taxon>Bacilli</taxon>
        <taxon>Bacillales</taxon>
        <taxon>Staphylococcaceae</taxon>
        <taxon>Macrococcus</taxon>
    </lineage>
</organism>
<dbReference type="EC" id="3.4.24.-" evidence="6"/>
<dbReference type="InterPro" id="IPR045090">
    <property type="entry name" value="Pept_M3A_M3B"/>
</dbReference>
<dbReference type="Gene3D" id="1.10.287.830">
    <property type="entry name" value="putative peptidase helix hairpin domain like"/>
    <property type="match status" value="1"/>
</dbReference>
<reference evidence="9 10" key="1">
    <citation type="submission" date="2019-01" db="EMBL/GenBank/DDBJ databases">
        <title>Draft genome sequences of the type strains of six Macrococcus species.</title>
        <authorList>
            <person name="Mazhar S."/>
            <person name="Altermann E."/>
            <person name="Hill C."/>
            <person name="Mcauliffe O."/>
        </authorList>
    </citation>
    <scope>NUCLEOTIDE SEQUENCE [LARGE SCALE GENOMIC DNA]</scope>
    <source>
        <strain evidence="9 10">CCM4811</strain>
    </source>
</reference>
<evidence type="ECO:0000259" key="8">
    <source>
        <dbReference type="Pfam" id="PF08439"/>
    </source>
</evidence>
<gene>
    <name evidence="9" type="primary">pepF</name>
    <name evidence="9" type="ORF">ERX27_08170</name>
</gene>
<dbReference type="NCBIfam" id="TIGR00181">
    <property type="entry name" value="pepF"/>
    <property type="match status" value="1"/>
</dbReference>
<dbReference type="GO" id="GO:0046872">
    <property type="term" value="F:metal ion binding"/>
    <property type="evidence" value="ECO:0007669"/>
    <property type="project" value="UniProtKB-UniRule"/>
</dbReference>
<dbReference type="RefSeq" id="WP_133432348.1">
    <property type="nucleotide sequence ID" value="NZ_CP092172.1"/>
</dbReference>
<keyword evidence="3 6" id="KW-0378">Hydrolase</keyword>
<dbReference type="Gene3D" id="1.20.140.70">
    <property type="entry name" value="Oligopeptidase f, N-terminal domain"/>
    <property type="match status" value="1"/>
</dbReference>